<evidence type="ECO:0000259" key="8">
    <source>
        <dbReference type="PROSITE" id="PS50939"/>
    </source>
</evidence>
<keyword evidence="6 7" id="KW-0472">Membrane</keyword>
<dbReference type="Gene3D" id="1.20.120.1770">
    <property type="match status" value="1"/>
</dbReference>
<name>A0AAW1NXD0_9CHLO</name>
<keyword evidence="3 7" id="KW-0812">Transmembrane</keyword>
<dbReference type="PANTHER" id="PTHR23130">
    <property type="entry name" value="CYTOCHROME B561 AND DOMON DOMAIN-CONTAINING PROTEIN"/>
    <property type="match status" value="1"/>
</dbReference>
<dbReference type="SMART" id="SM00665">
    <property type="entry name" value="B561"/>
    <property type="match status" value="1"/>
</dbReference>
<evidence type="ECO:0000256" key="6">
    <source>
        <dbReference type="ARBA" id="ARBA00023136"/>
    </source>
</evidence>
<evidence type="ECO:0000256" key="3">
    <source>
        <dbReference type="ARBA" id="ARBA00022692"/>
    </source>
</evidence>
<dbReference type="EMBL" id="JALJOQ010000097">
    <property type="protein sequence ID" value="KAK9798535.1"/>
    <property type="molecule type" value="Genomic_DNA"/>
</dbReference>
<dbReference type="CDD" id="cd08760">
    <property type="entry name" value="Cyt_b561_FRRS1_like"/>
    <property type="match status" value="1"/>
</dbReference>
<evidence type="ECO:0000313" key="10">
    <source>
        <dbReference type="Proteomes" id="UP001465755"/>
    </source>
</evidence>
<sequence length="234" mass="25808">MDSIPIPQDQPALILPDSTVLNQHQFRLLVIHGWFMAAAFALFLPLGLAVAHSYKHWGRWWLWTHIVCQILAFSLSLAGIVVVTFVPIAHLGHRTLGIILQILLGLQVLFGFARPGLTHRHRRLFNVMHWWIGRLCAAIGVAEIFYGLVLSEASWGYYAGAALCIAAVASLMVGRDFVAQLRMPPPGLPQNATKQAATSPKAPIQLTAEPAIQHTMLKISGSEWSEDSESHSEV</sequence>
<comment type="caution">
    <text evidence="9">The sequence shown here is derived from an EMBL/GenBank/DDBJ whole genome shotgun (WGS) entry which is preliminary data.</text>
</comment>
<evidence type="ECO:0000256" key="5">
    <source>
        <dbReference type="ARBA" id="ARBA00022989"/>
    </source>
</evidence>
<evidence type="ECO:0000256" key="1">
    <source>
        <dbReference type="ARBA" id="ARBA00004370"/>
    </source>
</evidence>
<comment type="subcellular location">
    <subcellularLocation>
        <location evidence="1">Membrane</location>
    </subcellularLocation>
</comment>
<evidence type="ECO:0000256" key="7">
    <source>
        <dbReference type="SAM" id="Phobius"/>
    </source>
</evidence>
<feature type="transmembrane region" description="Helical" evidence="7">
    <location>
        <begin position="129"/>
        <end position="149"/>
    </location>
</feature>
<dbReference type="InterPro" id="IPR006593">
    <property type="entry name" value="Cyt_b561/ferric_Rdtase_TM"/>
</dbReference>
<reference evidence="9 10" key="1">
    <citation type="journal article" date="2024" name="Nat. Commun.">
        <title>Phylogenomics reveals the evolutionary origins of lichenization in chlorophyte algae.</title>
        <authorList>
            <person name="Puginier C."/>
            <person name="Libourel C."/>
            <person name="Otte J."/>
            <person name="Skaloud P."/>
            <person name="Haon M."/>
            <person name="Grisel S."/>
            <person name="Petersen M."/>
            <person name="Berrin J.G."/>
            <person name="Delaux P.M."/>
            <person name="Dal Grande F."/>
            <person name="Keller J."/>
        </authorList>
    </citation>
    <scope>NUCLEOTIDE SEQUENCE [LARGE SCALE GENOMIC DNA]</scope>
    <source>
        <strain evidence="9 10">SAG 2036</strain>
    </source>
</reference>
<protein>
    <recommendedName>
        <fullName evidence="8">Cytochrome b561 domain-containing protein</fullName>
    </recommendedName>
</protein>
<dbReference type="AlphaFoldDB" id="A0AAW1NXD0"/>
<evidence type="ECO:0000313" key="9">
    <source>
        <dbReference type="EMBL" id="KAK9798535.1"/>
    </source>
</evidence>
<keyword evidence="10" id="KW-1185">Reference proteome</keyword>
<dbReference type="PROSITE" id="PS50939">
    <property type="entry name" value="CYTOCHROME_B561"/>
    <property type="match status" value="1"/>
</dbReference>
<keyword evidence="5 7" id="KW-1133">Transmembrane helix</keyword>
<evidence type="ECO:0000256" key="2">
    <source>
        <dbReference type="ARBA" id="ARBA00022448"/>
    </source>
</evidence>
<evidence type="ECO:0000256" key="4">
    <source>
        <dbReference type="ARBA" id="ARBA00022982"/>
    </source>
</evidence>
<dbReference type="PANTHER" id="PTHR23130:SF171">
    <property type="entry name" value="OS01G0895300 PROTEIN"/>
    <property type="match status" value="1"/>
</dbReference>
<keyword evidence="4" id="KW-0249">Electron transport</keyword>
<proteinExistence type="predicted"/>
<dbReference type="GO" id="GO:0016020">
    <property type="term" value="C:membrane"/>
    <property type="evidence" value="ECO:0007669"/>
    <property type="project" value="UniProtKB-SubCell"/>
</dbReference>
<feature type="transmembrane region" description="Helical" evidence="7">
    <location>
        <begin position="155"/>
        <end position="174"/>
    </location>
</feature>
<feature type="domain" description="Cytochrome b561" evidence="8">
    <location>
        <begin position="1"/>
        <end position="182"/>
    </location>
</feature>
<dbReference type="Proteomes" id="UP001465755">
    <property type="component" value="Unassembled WGS sequence"/>
</dbReference>
<feature type="transmembrane region" description="Helical" evidence="7">
    <location>
        <begin position="60"/>
        <end position="86"/>
    </location>
</feature>
<feature type="transmembrane region" description="Helical" evidence="7">
    <location>
        <begin position="26"/>
        <end position="48"/>
    </location>
</feature>
<keyword evidence="2" id="KW-0813">Transport</keyword>
<feature type="transmembrane region" description="Helical" evidence="7">
    <location>
        <begin position="98"/>
        <end position="117"/>
    </location>
</feature>
<accession>A0AAW1NXD0</accession>
<gene>
    <name evidence="9" type="ORF">WJX73_000027</name>
</gene>
<organism evidence="9 10">
    <name type="scientific">Symbiochloris irregularis</name>
    <dbReference type="NCBI Taxonomy" id="706552"/>
    <lineage>
        <taxon>Eukaryota</taxon>
        <taxon>Viridiplantae</taxon>
        <taxon>Chlorophyta</taxon>
        <taxon>core chlorophytes</taxon>
        <taxon>Trebouxiophyceae</taxon>
        <taxon>Trebouxiales</taxon>
        <taxon>Trebouxiaceae</taxon>
        <taxon>Symbiochloris</taxon>
    </lineage>
</organism>